<dbReference type="InterPro" id="IPR032465">
    <property type="entry name" value="ACMSD"/>
</dbReference>
<proteinExistence type="predicted"/>
<dbReference type="InterPro" id="IPR006680">
    <property type="entry name" value="Amidohydro-rel"/>
</dbReference>
<gene>
    <name evidence="3" type="ORF">GTW20_05145</name>
</gene>
<comment type="caution">
    <text evidence="3">The sequence shown here is derived from an EMBL/GenBank/DDBJ whole genome shotgun (WGS) entry which is preliminary data.</text>
</comment>
<dbReference type="GO" id="GO:0019748">
    <property type="term" value="P:secondary metabolic process"/>
    <property type="evidence" value="ECO:0007669"/>
    <property type="project" value="TreeGrafter"/>
</dbReference>
<dbReference type="EMBL" id="WWHY01000001">
    <property type="protein sequence ID" value="MYR31670.1"/>
    <property type="molecule type" value="Genomic_DNA"/>
</dbReference>
<dbReference type="Pfam" id="PF04909">
    <property type="entry name" value="Amidohydro_2"/>
    <property type="match status" value="1"/>
</dbReference>
<evidence type="ECO:0000256" key="1">
    <source>
        <dbReference type="ARBA" id="ARBA00023239"/>
    </source>
</evidence>
<dbReference type="SUPFAM" id="SSF51556">
    <property type="entry name" value="Metallo-dependent hydrolases"/>
    <property type="match status" value="1"/>
</dbReference>
<evidence type="ECO:0000259" key="2">
    <source>
        <dbReference type="Pfam" id="PF04909"/>
    </source>
</evidence>
<dbReference type="RefSeq" id="WP_161110393.1">
    <property type="nucleotide sequence ID" value="NZ_WWHY01000001.1"/>
</dbReference>
<sequence>MIIDVHGHLSPPESLRRFPMPPSLGDVEGMIERKLDQGIGLTVIGSPVGAGAMAPGLAAENYSQSEDVLAAFHEWIAETVREHPDHLRGYVYANPFGGERHLARAQDTARGDHFVGFVANSSVLGRYTSGPPAEDFWAMAADTGLPVLLHAPALPAAAAGLDEAVVIEQLGRFCDVAIAVAMMLLDGVFDRHPDLRLIVPGTGGLLTLLPERLDMAADPPHWVGPPSRTTPRTTPPSAHLSRLMVDTSTTNRAALALMLEHFGPTRVLVGTDSPPLGEAAIRTPLTLLSELVPDRDELALVHEGNARSLFGERLAQDLVPTRER</sequence>
<keyword evidence="1" id="KW-0456">Lyase</keyword>
<keyword evidence="3" id="KW-0378">Hydrolase</keyword>
<evidence type="ECO:0000313" key="4">
    <source>
        <dbReference type="Proteomes" id="UP000467124"/>
    </source>
</evidence>
<accession>A0A7K2INX9</accession>
<dbReference type="GO" id="GO:0016831">
    <property type="term" value="F:carboxy-lyase activity"/>
    <property type="evidence" value="ECO:0007669"/>
    <property type="project" value="InterPro"/>
</dbReference>
<feature type="domain" description="Amidohydrolase-related" evidence="2">
    <location>
        <begin position="3"/>
        <end position="311"/>
    </location>
</feature>
<dbReference type="GO" id="GO:0016787">
    <property type="term" value="F:hydrolase activity"/>
    <property type="evidence" value="ECO:0007669"/>
    <property type="project" value="UniProtKB-KW"/>
</dbReference>
<protein>
    <submittedName>
        <fullName evidence="3">Amidohydrolase family protein</fullName>
    </submittedName>
</protein>
<organism evidence="3 4">
    <name type="scientific">Nocardiopsis alba</name>
    <dbReference type="NCBI Taxonomy" id="53437"/>
    <lineage>
        <taxon>Bacteria</taxon>
        <taxon>Bacillati</taxon>
        <taxon>Actinomycetota</taxon>
        <taxon>Actinomycetes</taxon>
        <taxon>Streptosporangiales</taxon>
        <taxon>Nocardiopsidaceae</taxon>
        <taxon>Nocardiopsis</taxon>
    </lineage>
</organism>
<dbReference type="GO" id="GO:0005737">
    <property type="term" value="C:cytoplasm"/>
    <property type="evidence" value="ECO:0007669"/>
    <property type="project" value="TreeGrafter"/>
</dbReference>
<dbReference type="PANTHER" id="PTHR21240">
    <property type="entry name" value="2-AMINO-3-CARBOXYLMUCONATE-6-SEMIALDEHYDE DECARBOXYLASE"/>
    <property type="match status" value="1"/>
</dbReference>
<reference evidence="3 4" key="1">
    <citation type="journal article" date="2019" name="Nat. Commun.">
        <title>The antimicrobial potential of Streptomyces from insect microbiomes.</title>
        <authorList>
            <person name="Chevrette M.G."/>
            <person name="Carlson C.M."/>
            <person name="Ortega H.E."/>
            <person name="Thomas C."/>
            <person name="Ananiev G.E."/>
            <person name="Barns K.J."/>
            <person name="Book A.J."/>
            <person name="Cagnazzo J."/>
            <person name="Carlos C."/>
            <person name="Flanigan W."/>
            <person name="Grubbs K.J."/>
            <person name="Horn H.A."/>
            <person name="Hoffmann F.M."/>
            <person name="Klassen J.L."/>
            <person name="Knack J.J."/>
            <person name="Lewin G.R."/>
            <person name="McDonald B.R."/>
            <person name="Muller L."/>
            <person name="Melo W.G.P."/>
            <person name="Pinto-Tomas A.A."/>
            <person name="Schmitz A."/>
            <person name="Wendt-Pienkowski E."/>
            <person name="Wildman S."/>
            <person name="Zhao M."/>
            <person name="Zhang F."/>
            <person name="Bugni T.S."/>
            <person name="Andes D.R."/>
            <person name="Pupo M.T."/>
            <person name="Currie C.R."/>
        </authorList>
    </citation>
    <scope>NUCLEOTIDE SEQUENCE [LARGE SCALE GENOMIC DNA]</scope>
    <source>
        <strain evidence="3 4">SID5840</strain>
    </source>
</reference>
<name>A0A7K2INX9_9ACTN</name>
<evidence type="ECO:0000313" key="3">
    <source>
        <dbReference type="EMBL" id="MYR31670.1"/>
    </source>
</evidence>
<dbReference type="Gene3D" id="3.20.20.140">
    <property type="entry name" value="Metal-dependent hydrolases"/>
    <property type="match status" value="1"/>
</dbReference>
<dbReference type="Proteomes" id="UP000467124">
    <property type="component" value="Unassembled WGS sequence"/>
</dbReference>
<dbReference type="PANTHER" id="PTHR21240:SF28">
    <property type="entry name" value="ISO-OROTATE DECARBOXYLASE (EUROFUNG)"/>
    <property type="match status" value="1"/>
</dbReference>
<dbReference type="AlphaFoldDB" id="A0A7K2INX9"/>
<dbReference type="InterPro" id="IPR032466">
    <property type="entry name" value="Metal_Hydrolase"/>
</dbReference>